<sequence>MNGLDTFVRASSIEGITSVWRERKKTGGEYSRNDALGHRHVVVFSSHLTADNVMDFLLEFYAHPKLEEHVVVFVSSDEKDSNLQVILKDPKWVNRVVYIQGSALKDIDLKRCRIQEADACFILSPSLCQNREEADEHSILRSWAVKDFAPDCRQYIQLFKTEYKIHVTFAEHVVCADEFKYALLANNCLYPGLSTLVTLLLHTTTEKIGTDYKEQWQQVYGRHAGNQVYHIQISKSVFFRSYIHKSFTEASKDAHKRFGVCLVAVLDITKLDPRLQLNPGPEYKLKDTDYCFYIGEFKEEYSKICHDVSSTPHLQKTDNDKSRKNLDHISEVLEKLLQHELEEENAEEESVFNNTITFQWGQEIARRVRNNSEKTNSNNSQEDLQTDINVNVINSQVDTHSQTDSALPKVLQIYNDMGQEEFTTGSPPTTLYVGNRRTMCHILKNPRQKCCLKWGEDCEHCSYKNAKDSRWKNQLIIMSASQACGGIHNFLVPLRSHYISMHLLSPIVLLLENDPEDLFLETICEFPMVYWMKGKITNIDHLLLAGIHKSSHFVIVNKESFGELEETMVDSQTIVAVQTILKLFPHTNIITELSQATNIRFMQFQANNEYNRYVSRMEKKLRGGMSSTLSHIFRLPFASGQVFSASMLDSLLYQTFVKGYLITFVRLLLGIDAEENSGHLSSIRVRGVTLAQYPTYGELYHGVAATTGEIPFAIYRTEKSQSQSNKLRGGMSSTLSHIFRLPFASGQVFSASMLDSLLYQTFVKGYLITFVRLLLGIDAEENSGHLSSIRVRGVTLAQYPTYGELYHGVAATTGEIPFAIYRTEKSQSQSNDGKERVNNNGNNQSFKKKTVRPSFPKQPFLGKDTEHSDIGDLIRNRLKNLGMNPNDYTDDEDQDVISYVILNPTPKRKLRLGDIVYVIQPSSMNAVPSKKGWSTIKTSLMRSFSMGKSTGLKTSTQRLFAESQNQTILESPKDQGIHFEAKPKKQRRKSDPNAPRRLSRFTVEAISNVPETSLSKEDLNSASGSSGIKDKFY</sequence>
<dbReference type="GO" id="GO:0005886">
    <property type="term" value="C:plasma membrane"/>
    <property type="evidence" value="ECO:0007669"/>
    <property type="project" value="TreeGrafter"/>
</dbReference>
<evidence type="ECO:0000313" key="14">
    <source>
        <dbReference type="Proteomes" id="UP000596742"/>
    </source>
</evidence>
<dbReference type="InterPro" id="IPR047871">
    <property type="entry name" value="K_chnl_Slo-like"/>
</dbReference>
<feature type="region of interest" description="Disordered" evidence="11">
    <location>
        <begin position="824"/>
        <end position="852"/>
    </location>
</feature>
<dbReference type="PROSITE" id="PS51201">
    <property type="entry name" value="RCK_N"/>
    <property type="match status" value="1"/>
</dbReference>
<dbReference type="GO" id="GO:0005228">
    <property type="term" value="F:intracellular sodium-activated potassium channel activity"/>
    <property type="evidence" value="ECO:0007669"/>
    <property type="project" value="TreeGrafter"/>
</dbReference>
<dbReference type="InterPro" id="IPR003929">
    <property type="entry name" value="K_chnl_BK_asu"/>
</dbReference>
<proteinExistence type="predicted"/>
<dbReference type="FunFam" id="3.40.50.720:FF:000034">
    <property type="entry name" value="Potassium channel subfamily T member 1"/>
    <property type="match status" value="1"/>
</dbReference>
<keyword evidence="5" id="KW-0631">Potassium channel</keyword>
<keyword evidence="7" id="KW-1133">Transmembrane helix</keyword>
<comment type="subcellular location">
    <subcellularLocation>
        <location evidence="1">Membrane</location>
        <topology evidence="1">Multi-pass membrane protein</topology>
    </subcellularLocation>
</comment>
<evidence type="ECO:0000256" key="7">
    <source>
        <dbReference type="ARBA" id="ARBA00022989"/>
    </source>
</evidence>
<evidence type="ECO:0000256" key="5">
    <source>
        <dbReference type="ARBA" id="ARBA00022826"/>
    </source>
</evidence>
<dbReference type="InterPro" id="IPR003148">
    <property type="entry name" value="RCK_N"/>
</dbReference>
<name>A0A8B6HNU5_MYTGA</name>
<feature type="region of interest" description="Disordered" evidence="11">
    <location>
        <begin position="971"/>
        <end position="1033"/>
    </location>
</feature>
<keyword evidence="2" id="KW-0813">Transport</keyword>
<dbReference type="OrthoDB" id="257992at2759"/>
<feature type="domain" description="RCK N-terminal" evidence="12">
    <location>
        <begin position="38"/>
        <end position="174"/>
    </location>
</feature>
<organism evidence="13 14">
    <name type="scientific">Mytilus galloprovincialis</name>
    <name type="common">Mediterranean mussel</name>
    <dbReference type="NCBI Taxonomy" id="29158"/>
    <lineage>
        <taxon>Eukaryota</taxon>
        <taxon>Metazoa</taxon>
        <taxon>Spiralia</taxon>
        <taxon>Lophotrochozoa</taxon>
        <taxon>Mollusca</taxon>
        <taxon>Bivalvia</taxon>
        <taxon>Autobranchia</taxon>
        <taxon>Pteriomorphia</taxon>
        <taxon>Mytilida</taxon>
        <taxon>Mytiloidea</taxon>
        <taxon>Mytilidae</taxon>
        <taxon>Mytilinae</taxon>
        <taxon>Mytilus</taxon>
    </lineage>
</organism>
<evidence type="ECO:0000256" key="1">
    <source>
        <dbReference type="ARBA" id="ARBA00004141"/>
    </source>
</evidence>
<dbReference type="PANTHER" id="PTHR10027:SF10">
    <property type="entry name" value="SLOWPOKE 2, ISOFORM D"/>
    <property type="match status" value="1"/>
</dbReference>
<reference evidence="13" key="1">
    <citation type="submission" date="2018-11" db="EMBL/GenBank/DDBJ databases">
        <authorList>
            <person name="Alioto T."/>
            <person name="Alioto T."/>
        </authorList>
    </citation>
    <scope>NUCLEOTIDE SEQUENCE</scope>
</reference>
<dbReference type="Gene3D" id="3.40.50.720">
    <property type="entry name" value="NAD(P)-binding Rossmann-like Domain"/>
    <property type="match status" value="2"/>
</dbReference>
<keyword evidence="8" id="KW-0406">Ion transport</keyword>
<dbReference type="Pfam" id="PF22614">
    <property type="entry name" value="Slo-like_RCK"/>
    <property type="match status" value="2"/>
</dbReference>
<evidence type="ECO:0000256" key="8">
    <source>
        <dbReference type="ARBA" id="ARBA00023065"/>
    </source>
</evidence>
<keyword evidence="10" id="KW-0407">Ion channel</keyword>
<protein>
    <recommendedName>
        <fullName evidence="12">RCK N-terminal domain-containing protein</fullName>
    </recommendedName>
</protein>
<evidence type="ECO:0000313" key="13">
    <source>
        <dbReference type="EMBL" id="VDI82883.1"/>
    </source>
</evidence>
<dbReference type="EMBL" id="UYJE01010411">
    <property type="protein sequence ID" value="VDI82883.1"/>
    <property type="molecule type" value="Genomic_DNA"/>
</dbReference>
<evidence type="ECO:0000256" key="9">
    <source>
        <dbReference type="ARBA" id="ARBA00023136"/>
    </source>
</evidence>
<evidence type="ECO:0000256" key="4">
    <source>
        <dbReference type="ARBA" id="ARBA00022692"/>
    </source>
</evidence>
<dbReference type="PANTHER" id="PTHR10027">
    <property type="entry name" value="CALCIUM-ACTIVATED POTASSIUM CHANNEL ALPHA CHAIN"/>
    <property type="match status" value="1"/>
</dbReference>
<evidence type="ECO:0000256" key="10">
    <source>
        <dbReference type="ARBA" id="ARBA00023303"/>
    </source>
</evidence>
<evidence type="ECO:0000256" key="2">
    <source>
        <dbReference type="ARBA" id="ARBA00022448"/>
    </source>
</evidence>
<keyword evidence="6" id="KW-0630">Potassium</keyword>
<evidence type="ECO:0000256" key="6">
    <source>
        <dbReference type="ARBA" id="ARBA00022958"/>
    </source>
</evidence>
<gene>
    <name evidence="13" type="ORF">MGAL_10B021987</name>
</gene>
<dbReference type="AlphaFoldDB" id="A0A8B6HNU5"/>
<dbReference type="Pfam" id="PF03493">
    <property type="entry name" value="BK_channel_a"/>
    <property type="match status" value="1"/>
</dbReference>
<dbReference type="Proteomes" id="UP000596742">
    <property type="component" value="Unassembled WGS sequence"/>
</dbReference>
<evidence type="ECO:0000259" key="12">
    <source>
        <dbReference type="PROSITE" id="PS51201"/>
    </source>
</evidence>
<dbReference type="GO" id="GO:0015271">
    <property type="term" value="F:outward rectifier potassium channel activity"/>
    <property type="evidence" value="ECO:0007669"/>
    <property type="project" value="TreeGrafter"/>
</dbReference>
<accession>A0A8B6HNU5</accession>
<keyword evidence="14" id="KW-1185">Reference proteome</keyword>
<dbReference type="FunFam" id="3.40.50.720:FF:000011">
    <property type="entry name" value="Potassium channel subfamily T member 1"/>
    <property type="match status" value="1"/>
</dbReference>
<keyword evidence="9" id="KW-0472">Membrane</keyword>
<comment type="caution">
    <text evidence="13">The sequence shown here is derived from an EMBL/GenBank/DDBJ whole genome shotgun (WGS) entry which is preliminary data.</text>
</comment>
<evidence type="ECO:0000256" key="11">
    <source>
        <dbReference type="SAM" id="MobiDB-lite"/>
    </source>
</evidence>
<keyword evidence="4" id="KW-0812">Transmembrane</keyword>
<keyword evidence="3" id="KW-0633">Potassium transport</keyword>
<feature type="compositionally biased region" description="Basic and acidic residues" evidence="11">
    <location>
        <begin position="971"/>
        <end position="983"/>
    </location>
</feature>
<evidence type="ECO:0000256" key="3">
    <source>
        <dbReference type="ARBA" id="ARBA00022538"/>
    </source>
</evidence>